<dbReference type="EMBL" id="PDCG01000014">
    <property type="protein sequence ID" value="RBP97201.1"/>
    <property type="molecule type" value="Genomic_DNA"/>
</dbReference>
<dbReference type="InterPro" id="IPR013078">
    <property type="entry name" value="His_Pase_superF_clade-1"/>
</dbReference>
<feature type="active site" description="Tele-phosphohistidine intermediate" evidence="1">
    <location>
        <position position="28"/>
    </location>
</feature>
<dbReference type="SUPFAM" id="SSF53254">
    <property type="entry name" value="Phosphoglycerate mutase-like"/>
    <property type="match status" value="1"/>
</dbReference>
<reference evidence="3 4" key="1">
    <citation type="submission" date="2017-10" db="EMBL/GenBank/DDBJ databases">
        <title>Bifidobacterium xylocopum sp. nov. and Bifidobacterium aemilianum sp. nov., from the carpenter bee (Xylocopa violacea) digestive tract.</title>
        <authorList>
            <person name="Alberoni D."/>
            <person name="Baffoni L."/>
            <person name="Di Gioia D."/>
            <person name="Gaggia F."/>
            <person name="Biavati B."/>
        </authorList>
    </citation>
    <scope>NUCLEOTIDE SEQUENCE [LARGE SCALE GENOMIC DNA]</scope>
    <source>
        <strain evidence="3 4">XV10</strain>
    </source>
</reference>
<name>A0A366K987_9BIFI</name>
<dbReference type="CDD" id="cd07067">
    <property type="entry name" value="HP_PGM_like"/>
    <property type="match status" value="1"/>
</dbReference>
<evidence type="ECO:0000313" key="4">
    <source>
        <dbReference type="Proteomes" id="UP000252530"/>
    </source>
</evidence>
<gene>
    <name evidence="3" type="ORF">CRD60_07990</name>
</gene>
<dbReference type="PANTHER" id="PTHR48100">
    <property type="entry name" value="BROAD-SPECIFICITY PHOSPHATASE YOR283W-RELATED"/>
    <property type="match status" value="1"/>
</dbReference>
<dbReference type="OrthoDB" id="4131070at2"/>
<dbReference type="Proteomes" id="UP000252530">
    <property type="component" value="Unassembled WGS sequence"/>
</dbReference>
<protein>
    <submittedName>
        <fullName evidence="3">Histidine phosphatase family protein</fullName>
    </submittedName>
</protein>
<sequence>MTIKDNPAATEPASSRAAQPVTIYLGRHSHTTANAMGLYQGWSDFPITEKGREIIRCLGRGMRGINFTAAYCGDLLRHYETARGALDWSGNESVNISVDPDLREDNFGSFEGRDARATLSAVSKHLGFDSFEETNEKLGKDAYIKVQDAFYELDRANILGTDLDDGLRAEASDQVKERMVRAMNKVGETVARQGGGNVLVISSGLSLRHFLGAVDPTAYMNPDQPNCSVTKLVYDQGHYSIVGPIGSMEYYERGRQA</sequence>
<dbReference type="Pfam" id="PF00300">
    <property type="entry name" value="His_Phos_1"/>
    <property type="match status" value="2"/>
</dbReference>
<feature type="binding site" evidence="2">
    <location>
        <position position="77"/>
    </location>
    <ligand>
        <name>substrate</name>
    </ligand>
</feature>
<dbReference type="InterPro" id="IPR029033">
    <property type="entry name" value="His_PPase_superfam"/>
</dbReference>
<dbReference type="SMART" id="SM00855">
    <property type="entry name" value="PGAM"/>
    <property type="match status" value="1"/>
</dbReference>
<dbReference type="PANTHER" id="PTHR48100:SF9">
    <property type="entry name" value="PHOSPHOGLYCERATE MUTASE 2 PARALOG"/>
    <property type="match status" value="1"/>
</dbReference>
<evidence type="ECO:0000256" key="1">
    <source>
        <dbReference type="PIRSR" id="PIRSR613078-1"/>
    </source>
</evidence>
<dbReference type="RefSeq" id="WP_113860752.1">
    <property type="nucleotide sequence ID" value="NZ_PDCG01000014.1"/>
</dbReference>
<evidence type="ECO:0000256" key="2">
    <source>
        <dbReference type="PIRSR" id="PIRSR613078-2"/>
    </source>
</evidence>
<keyword evidence="4" id="KW-1185">Reference proteome</keyword>
<dbReference type="InterPro" id="IPR050275">
    <property type="entry name" value="PGM_Phosphatase"/>
</dbReference>
<organism evidence="3 4">
    <name type="scientific">Bifidobacterium aemilianum</name>
    <dbReference type="NCBI Taxonomy" id="2493120"/>
    <lineage>
        <taxon>Bacteria</taxon>
        <taxon>Bacillati</taxon>
        <taxon>Actinomycetota</taxon>
        <taxon>Actinomycetes</taxon>
        <taxon>Bifidobacteriales</taxon>
        <taxon>Bifidobacteriaceae</taxon>
        <taxon>Bifidobacterium</taxon>
    </lineage>
</organism>
<dbReference type="GO" id="GO:0016791">
    <property type="term" value="F:phosphatase activity"/>
    <property type="evidence" value="ECO:0007669"/>
    <property type="project" value="TreeGrafter"/>
</dbReference>
<feature type="binding site" evidence="2">
    <location>
        <begin position="27"/>
        <end position="34"/>
    </location>
    <ligand>
        <name>substrate</name>
    </ligand>
</feature>
<comment type="caution">
    <text evidence="3">The sequence shown here is derived from an EMBL/GenBank/DDBJ whole genome shotgun (WGS) entry which is preliminary data.</text>
</comment>
<proteinExistence type="predicted"/>
<dbReference type="GO" id="GO:0005737">
    <property type="term" value="C:cytoplasm"/>
    <property type="evidence" value="ECO:0007669"/>
    <property type="project" value="TreeGrafter"/>
</dbReference>
<evidence type="ECO:0000313" key="3">
    <source>
        <dbReference type="EMBL" id="RBP97201.1"/>
    </source>
</evidence>
<feature type="active site" description="Proton donor/acceptor" evidence="1">
    <location>
        <position position="104"/>
    </location>
</feature>
<dbReference type="AlphaFoldDB" id="A0A366K987"/>
<dbReference type="Gene3D" id="3.40.50.1240">
    <property type="entry name" value="Phosphoglycerate mutase-like"/>
    <property type="match status" value="1"/>
</dbReference>
<accession>A0A366K987</accession>